<evidence type="ECO:0000313" key="1">
    <source>
        <dbReference type="EMBL" id="KAK3319672.1"/>
    </source>
</evidence>
<dbReference type="AlphaFoldDB" id="A0AAE0I713"/>
<dbReference type="Proteomes" id="UP001286456">
    <property type="component" value="Unassembled WGS sequence"/>
</dbReference>
<gene>
    <name evidence="1" type="ORF">B0T19DRAFT_432849</name>
</gene>
<organism evidence="1 2">
    <name type="scientific">Cercophora scortea</name>
    <dbReference type="NCBI Taxonomy" id="314031"/>
    <lineage>
        <taxon>Eukaryota</taxon>
        <taxon>Fungi</taxon>
        <taxon>Dikarya</taxon>
        <taxon>Ascomycota</taxon>
        <taxon>Pezizomycotina</taxon>
        <taxon>Sordariomycetes</taxon>
        <taxon>Sordariomycetidae</taxon>
        <taxon>Sordariales</taxon>
        <taxon>Lasiosphaeriaceae</taxon>
        <taxon>Cercophora</taxon>
    </lineage>
</organism>
<name>A0AAE0I713_9PEZI</name>
<proteinExistence type="predicted"/>
<protein>
    <submittedName>
        <fullName evidence="1">Uncharacterized protein</fullName>
    </submittedName>
</protein>
<reference evidence="1" key="1">
    <citation type="journal article" date="2023" name="Mol. Phylogenet. Evol.">
        <title>Genome-scale phylogeny and comparative genomics of the fungal order Sordariales.</title>
        <authorList>
            <person name="Hensen N."/>
            <person name="Bonometti L."/>
            <person name="Westerberg I."/>
            <person name="Brannstrom I.O."/>
            <person name="Guillou S."/>
            <person name="Cros-Aarteil S."/>
            <person name="Calhoun S."/>
            <person name="Haridas S."/>
            <person name="Kuo A."/>
            <person name="Mondo S."/>
            <person name="Pangilinan J."/>
            <person name="Riley R."/>
            <person name="LaButti K."/>
            <person name="Andreopoulos B."/>
            <person name="Lipzen A."/>
            <person name="Chen C."/>
            <person name="Yan M."/>
            <person name="Daum C."/>
            <person name="Ng V."/>
            <person name="Clum A."/>
            <person name="Steindorff A."/>
            <person name="Ohm R.A."/>
            <person name="Martin F."/>
            <person name="Silar P."/>
            <person name="Natvig D.O."/>
            <person name="Lalanne C."/>
            <person name="Gautier V."/>
            <person name="Ament-Velasquez S.L."/>
            <person name="Kruys A."/>
            <person name="Hutchinson M.I."/>
            <person name="Powell A.J."/>
            <person name="Barry K."/>
            <person name="Miller A.N."/>
            <person name="Grigoriev I.V."/>
            <person name="Debuchy R."/>
            <person name="Gladieux P."/>
            <person name="Hiltunen Thoren M."/>
            <person name="Johannesson H."/>
        </authorList>
    </citation>
    <scope>NUCLEOTIDE SEQUENCE</scope>
    <source>
        <strain evidence="1">SMH4131-1</strain>
    </source>
</reference>
<feature type="non-terminal residue" evidence="1">
    <location>
        <position position="1"/>
    </location>
</feature>
<accession>A0AAE0I713</accession>
<comment type="caution">
    <text evidence="1">The sequence shown here is derived from an EMBL/GenBank/DDBJ whole genome shotgun (WGS) entry which is preliminary data.</text>
</comment>
<reference evidence="1" key="2">
    <citation type="submission" date="2023-06" db="EMBL/GenBank/DDBJ databases">
        <authorList>
            <consortium name="Lawrence Berkeley National Laboratory"/>
            <person name="Haridas S."/>
            <person name="Hensen N."/>
            <person name="Bonometti L."/>
            <person name="Westerberg I."/>
            <person name="Brannstrom I.O."/>
            <person name="Guillou S."/>
            <person name="Cros-Aarteil S."/>
            <person name="Calhoun S."/>
            <person name="Kuo A."/>
            <person name="Mondo S."/>
            <person name="Pangilinan J."/>
            <person name="Riley R."/>
            <person name="Labutti K."/>
            <person name="Andreopoulos B."/>
            <person name="Lipzen A."/>
            <person name="Chen C."/>
            <person name="Yanf M."/>
            <person name="Daum C."/>
            <person name="Ng V."/>
            <person name="Clum A."/>
            <person name="Steindorff A."/>
            <person name="Ohm R."/>
            <person name="Martin F."/>
            <person name="Silar P."/>
            <person name="Natvig D."/>
            <person name="Lalanne C."/>
            <person name="Gautier V."/>
            <person name="Ament-Velasquez S.L."/>
            <person name="Kruys A."/>
            <person name="Hutchinson M.I."/>
            <person name="Powell A.J."/>
            <person name="Barry K."/>
            <person name="Miller A.N."/>
            <person name="Grigoriev I.V."/>
            <person name="Debuchy R."/>
            <person name="Gladieux P."/>
            <person name="Thoren M.H."/>
            <person name="Johannesson H."/>
        </authorList>
    </citation>
    <scope>NUCLEOTIDE SEQUENCE</scope>
    <source>
        <strain evidence="1">SMH4131-1</strain>
    </source>
</reference>
<sequence>MTATRTPLSVGDNLEPGRALLPGCSCREFRLGGAIMCGRVLPSSAALGSRRTERDSGLHPWWNLLEFLPGGSHVFRAVSQKFRAHLHCGKARPQLGLYEFGRASARRRPSWWRFLLAATTPEIPASRAPPDSNSPANVASLLRNFLRYIFTCSSEERPPVGPRAHHEQSDIRWIASVQFNNHPSPACLALPVPNHWQTSVTELGWDRDPRGAWVDDITPGLDIFKFRSLLERVVMPKRPSM</sequence>
<keyword evidence="2" id="KW-1185">Reference proteome</keyword>
<evidence type="ECO:0000313" key="2">
    <source>
        <dbReference type="Proteomes" id="UP001286456"/>
    </source>
</evidence>
<dbReference type="EMBL" id="JAUEPO010000006">
    <property type="protein sequence ID" value="KAK3319672.1"/>
    <property type="molecule type" value="Genomic_DNA"/>
</dbReference>